<dbReference type="PANTHER" id="PTHR24421">
    <property type="entry name" value="NITRATE/NITRITE SENSOR PROTEIN NARX-RELATED"/>
    <property type="match status" value="1"/>
</dbReference>
<keyword evidence="17" id="KW-1133">Transmembrane helix</keyword>
<proteinExistence type="predicted"/>
<dbReference type="Pfam" id="PF02518">
    <property type="entry name" value="HATPase_c"/>
    <property type="match status" value="1"/>
</dbReference>
<evidence type="ECO:0000256" key="15">
    <source>
        <dbReference type="ARBA" id="ARBA00030800"/>
    </source>
</evidence>
<evidence type="ECO:0000256" key="16">
    <source>
        <dbReference type="SAM" id="Coils"/>
    </source>
</evidence>
<dbReference type="GO" id="GO:0005737">
    <property type="term" value="C:cytoplasm"/>
    <property type="evidence" value="ECO:0007669"/>
    <property type="project" value="UniProtKB-SubCell"/>
</dbReference>
<feature type="domain" description="Histidine kinase" evidence="18">
    <location>
        <begin position="203"/>
        <end position="400"/>
    </location>
</feature>
<dbReference type="InParanoid" id="C8X6Y6"/>
<sequence length="403" mass="42407">MNGSDTVGAVPVSHLSPVFVGLRTGLHVLVAGLALFVVAQAWSAGRPSAVAITLVAAAFLVVYAAGFVTRADRNRIRFWSRIWVAALSVLWMALIWLTPEAAYLAFPLFFLYLEVMPGWRGPFTVALATVVAILGSGWAGGWTAGGILGPIIGAAVAILIGAGYHSLQREAAEREQLVAELVATRAELAHQERAAGAAQERARLARDIHDTLAQGLSSIQMLLQAAERADPTGPSAGHVRLALATTADNLAEARTLVRELTPAPLADAGLVAALRRLAQTQWQRPDLAVTIEADEALDLPMATQTALLRLAQGAMANVLQHARATRATIGISRRPAAVRLTVRDNGIGFDVDHWQPPAGGPDSFGLAAARTRVEQLGGTLELTTAPGRGTTVTVELPVAMVTA</sequence>
<dbReference type="InterPro" id="IPR004358">
    <property type="entry name" value="Sig_transdc_His_kin-like_C"/>
</dbReference>
<comment type="cofactor">
    <cofactor evidence="2">
        <name>[4Fe-4S] cluster</name>
        <dbReference type="ChEBI" id="CHEBI:49883"/>
    </cofactor>
</comment>
<dbReference type="KEGG" id="nml:Namu_4605"/>
<dbReference type="HOGENOM" id="CLU_000445_20_15_11"/>
<accession>C8X6Y6</accession>
<feature type="transmembrane region" description="Helical" evidence="17">
    <location>
        <begin position="49"/>
        <end position="69"/>
    </location>
</feature>
<keyword evidence="17" id="KW-0812">Transmembrane</keyword>
<evidence type="ECO:0000256" key="14">
    <source>
        <dbReference type="ARBA" id="ARBA00024827"/>
    </source>
</evidence>
<dbReference type="PANTHER" id="PTHR24421:SF62">
    <property type="entry name" value="SENSORY TRANSDUCTION HISTIDINE KINASE"/>
    <property type="match status" value="1"/>
</dbReference>
<dbReference type="STRING" id="479431.Namu_4605"/>
<dbReference type="SUPFAM" id="SSF55874">
    <property type="entry name" value="ATPase domain of HSP90 chaperone/DNA topoisomerase II/histidine kinase"/>
    <property type="match status" value="1"/>
</dbReference>
<protein>
    <recommendedName>
        <fullName evidence="5">Oxygen sensor histidine kinase NreB</fullName>
        <ecNumber evidence="4">2.7.13.3</ecNumber>
    </recommendedName>
    <alternativeName>
        <fullName evidence="15">Nitrogen regulation protein B</fullName>
    </alternativeName>
</protein>
<dbReference type="InterPro" id="IPR003594">
    <property type="entry name" value="HATPase_dom"/>
</dbReference>
<evidence type="ECO:0000256" key="1">
    <source>
        <dbReference type="ARBA" id="ARBA00000085"/>
    </source>
</evidence>
<dbReference type="InterPro" id="IPR005467">
    <property type="entry name" value="His_kinase_dom"/>
</dbReference>
<evidence type="ECO:0000256" key="11">
    <source>
        <dbReference type="ARBA" id="ARBA00023004"/>
    </source>
</evidence>
<dbReference type="InterPro" id="IPR011712">
    <property type="entry name" value="Sig_transdc_His_kin_sub3_dim/P"/>
</dbReference>
<feature type="transmembrane region" description="Helical" evidence="17">
    <location>
        <begin position="147"/>
        <end position="167"/>
    </location>
</feature>
<dbReference type="Gene3D" id="3.30.565.10">
    <property type="entry name" value="Histidine kinase-like ATPase, C-terminal domain"/>
    <property type="match status" value="1"/>
</dbReference>
<evidence type="ECO:0000256" key="6">
    <source>
        <dbReference type="ARBA" id="ARBA00022485"/>
    </source>
</evidence>
<keyword evidence="16" id="KW-0175">Coiled coil</keyword>
<feature type="transmembrane region" description="Helical" evidence="17">
    <location>
        <begin position="123"/>
        <end position="141"/>
    </location>
</feature>
<comment type="function">
    <text evidence="14">Member of the two-component regulatory system NreB/NreC involved in the control of dissimilatory nitrate/nitrite reduction in response to oxygen. NreB functions as a direct oxygen sensor histidine kinase which is autophosphorylated, in the absence of oxygen, probably at the conserved histidine residue, and transfers its phosphate group probably to a conserved aspartate residue of NreC. NreB/NreC activates the expression of the nitrate (narGHJI) and nitrite (nir) reductase operons, as well as the putative nitrate transporter gene narT.</text>
</comment>
<keyword evidence="10 19" id="KW-0418">Kinase</keyword>
<evidence type="ECO:0000313" key="19">
    <source>
        <dbReference type="EMBL" id="ACV80884.1"/>
    </source>
</evidence>
<dbReference type="Pfam" id="PF07730">
    <property type="entry name" value="HisKA_3"/>
    <property type="match status" value="1"/>
</dbReference>
<dbReference type="SMART" id="SM00387">
    <property type="entry name" value="HATPase_c"/>
    <property type="match status" value="1"/>
</dbReference>
<dbReference type="EMBL" id="CP001737">
    <property type="protein sequence ID" value="ACV80884.1"/>
    <property type="molecule type" value="Genomic_DNA"/>
</dbReference>
<keyword evidence="7" id="KW-0963">Cytoplasm</keyword>
<comment type="catalytic activity">
    <reaction evidence="1">
        <text>ATP + protein L-histidine = ADP + protein N-phospho-L-histidine.</text>
        <dbReference type="EC" id="2.7.13.3"/>
    </reaction>
</comment>
<keyword evidence="13" id="KW-0411">Iron-sulfur</keyword>
<keyword evidence="6" id="KW-0004">4Fe-4S</keyword>
<keyword evidence="11" id="KW-0408">Iron</keyword>
<dbReference type="GO" id="GO:0046872">
    <property type="term" value="F:metal ion binding"/>
    <property type="evidence" value="ECO:0007669"/>
    <property type="project" value="UniProtKB-KW"/>
</dbReference>
<evidence type="ECO:0000256" key="2">
    <source>
        <dbReference type="ARBA" id="ARBA00001966"/>
    </source>
</evidence>
<dbReference type="GO" id="GO:0051539">
    <property type="term" value="F:4 iron, 4 sulfur cluster binding"/>
    <property type="evidence" value="ECO:0007669"/>
    <property type="project" value="UniProtKB-KW"/>
</dbReference>
<keyword evidence="9" id="KW-0479">Metal-binding</keyword>
<dbReference type="InterPro" id="IPR050482">
    <property type="entry name" value="Sensor_HK_TwoCompSys"/>
</dbReference>
<evidence type="ECO:0000256" key="10">
    <source>
        <dbReference type="ARBA" id="ARBA00022777"/>
    </source>
</evidence>
<evidence type="ECO:0000256" key="8">
    <source>
        <dbReference type="ARBA" id="ARBA00022679"/>
    </source>
</evidence>
<evidence type="ECO:0000259" key="18">
    <source>
        <dbReference type="PROSITE" id="PS50109"/>
    </source>
</evidence>
<dbReference type="Proteomes" id="UP000002218">
    <property type="component" value="Chromosome"/>
</dbReference>
<evidence type="ECO:0000256" key="4">
    <source>
        <dbReference type="ARBA" id="ARBA00012438"/>
    </source>
</evidence>
<dbReference type="PROSITE" id="PS50109">
    <property type="entry name" value="HIS_KIN"/>
    <property type="match status" value="1"/>
</dbReference>
<evidence type="ECO:0000256" key="7">
    <source>
        <dbReference type="ARBA" id="ARBA00022490"/>
    </source>
</evidence>
<reference evidence="20" key="1">
    <citation type="submission" date="2009-09" db="EMBL/GenBank/DDBJ databases">
        <title>The complete genome of Nakamurella multipartita DSM 44233.</title>
        <authorList>
            <consortium name="US DOE Joint Genome Institute (JGI-PGF)"/>
            <person name="Lucas S."/>
            <person name="Copeland A."/>
            <person name="Lapidus A."/>
            <person name="Glavina del Rio T."/>
            <person name="Dalin E."/>
            <person name="Tice H."/>
            <person name="Bruce D."/>
            <person name="Goodwin L."/>
            <person name="Pitluck S."/>
            <person name="Kyrpides N."/>
            <person name="Mavromatis K."/>
            <person name="Ivanova N."/>
            <person name="Ovchinnikova G."/>
            <person name="Sims D."/>
            <person name="Meincke L."/>
            <person name="Brettin T."/>
            <person name="Detter J.C."/>
            <person name="Han C."/>
            <person name="Larimer F."/>
            <person name="Land M."/>
            <person name="Hauser L."/>
            <person name="Markowitz V."/>
            <person name="Cheng J.-F."/>
            <person name="Hugenholtz P."/>
            <person name="Woyke T."/>
            <person name="Wu D."/>
            <person name="Klenk H.-P."/>
            <person name="Eisen J.A."/>
        </authorList>
    </citation>
    <scope>NUCLEOTIDE SEQUENCE [LARGE SCALE GENOMIC DNA]</scope>
    <source>
        <strain evidence="20">ATCC 700099 / DSM 44233 / CIP 104796 / JCM 9543 / NBRC 105858 / Y-104</strain>
    </source>
</reference>
<dbReference type="AlphaFoldDB" id="C8X6Y6"/>
<dbReference type="EC" id="2.7.13.3" evidence="4"/>
<dbReference type="PIRSF" id="PIRSF037434">
    <property type="entry name" value="STHK_ChrS"/>
    <property type="match status" value="1"/>
</dbReference>
<gene>
    <name evidence="19" type="ordered locus">Namu_4605</name>
</gene>
<evidence type="ECO:0000256" key="13">
    <source>
        <dbReference type="ARBA" id="ARBA00023014"/>
    </source>
</evidence>
<keyword evidence="8 19" id="KW-0808">Transferase</keyword>
<dbReference type="GO" id="GO:0046983">
    <property type="term" value="F:protein dimerization activity"/>
    <property type="evidence" value="ECO:0007669"/>
    <property type="project" value="InterPro"/>
</dbReference>
<dbReference type="PRINTS" id="PR00344">
    <property type="entry name" value="BCTRLSENSOR"/>
</dbReference>
<evidence type="ECO:0000256" key="3">
    <source>
        <dbReference type="ARBA" id="ARBA00004496"/>
    </source>
</evidence>
<dbReference type="GO" id="GO:0016020">
    <property type="term" value="C:membrane"/>
    <property type="evidence" value="ECO:0007669"/>
    <property type="project" value="InterPro"/>
</dbReference>
<keyword evidence="17" id="KW-0472">Membrane</keyword>
<dbReference type="Gene3D" id="1.20.5.1930">
    <property type="match status" value="1"/>
</dbReference>
<evidence type="ECO:0000313" key="20">
    <source>
        <dbReference type="Proteomes" id="UP000002218"/>
    </source>
</evidence>
<feature type="transmembrane region" description="Helical" evidence="17">
    <location>
        <begin position="20"/>
        <end position="42"/>
    </location>
</feature>
<feature type="transmembrane region" description="Helical" evidence="17">
    <location>
        <begin position="89"/>
        <end position="111"/>
    </location>
</feature>
<keyword evidence="20" id="KW-1185">Reference proteome</keyword>
<dbReference type="eggNOG" id="COG4585">
    <property type="taxonomic scope" value="Bacteria"/>
</dbReference>
<feature type="coiled-coil region" evidence="16">
    <location>
        <begin position="167"/>
        <end position="194"/>
    </location>
</feature>
<evidence type="ECO:0000256" key="9">
    <source>
        <dbReference type="ARBA" id="ARBA00022723"/>
    </source>
</evidence>
<dbReference type="GO" id="GO:0000155">
    <property type="term" value="F:phosphorelay sensor kinase activity"/>
    <property type="evidence" value="ECO:0007669"/>
    <property type="project" value="InterPro"/>
</dbReference>
<organism evidence="19 20">
    <name type="scientific">Nakamurella multipartita (strain ATCC 700099 / DSM 44233 / CIP 104796 / JCM 9543 / NBRC 105858 / Y-104)</name>
    <name type="common">Microsphaera multipartita</name>
    <dbReference type="NCBI Taxonomy" id="479431"/>
    <lineage>
        <taxon>Bacteria</taxon>
        <taxon>Bacillati</taxon>
        <taxon>Actinomycetota</taxon>
        <taxon>Actinomycetes</taxon>
        <taxon>Nakamurellales</taxon>
        <taxon>Nakamurellaceae</taxon>
        <taxon>Nakamurella</taxon>
    </lineage>
</organism>
<dbReference type="CDD" id="cd16917">
    <property type="entry name" value="HATPase_UhpB-NarQ-NarX-like"/>
    <property type="match status" value="1"/>
</dbReference>
<evidence type="ECO:0000256" key="12">
    <source>
        <dbReference type="ARBA" id="ARBA00023012"/>
    </source>
</evidence>
<reference evidence="19 20" key="2">
    <citation type="journal article" date="2010" name="Stand. Genomic Sci.">
        <title>Complete genome sequence of Nakamurella multipartita type strain (Y-104).</title>
        <authorList>
            <person name="Tice H."/>
            <person name="Mayilraj S."/>
            <person name="Sims D."/>
            <person name="Lapidus A."/>
            <person name="Nolan M."/>
            <person name="Lucas S."/>
            <person name="Glavina Del Rio T."/>
            <person name="Copeland A."/>
            <person name="Cheng J.F."/>
            <person name="Meincke L."/>
            <person name="Bruce D."/>
            <person name="Goodwin L."/>
            <person name="Pitluck S."/>
            <person name="Ivanova N."/>
            <person name="Mavromatis K."/>
            <person name="Ovchinnikova G."/>
            <person name="Pati A."/>
            <person name="Chen A."/>
            <person name="Palaniappan K."/>
            <person name="Land M."/>
            <person name="Hauser L."/>
            <person name="Chang Y.J."/>
            <person name="Jeffries C.D."/>
            <person name="Detter J.C."/>
            <person name="Brettin T."/>
            <person name="Rohde M."/>
            <person name="Goker M."/>
            <person name="Bristow J."/>
            <person name="Eisen J.A."/>
            <person name="Markowitz V."/>
            <person name="Hugenholtz P."/>
            <person name="Kyrpides N.C."/>
            <person name="Klenk H.P."/>
            <person name="Chen F."/>
        </authorList>
    </citation>
    <scope>NUCLEOTIDE SEQUENCE [LARGE SCALE GENOMIC DNA]</scope>
    <source>
        <strain evidence="20">ATCC 700099 / DSM 44233 / CIP 104796 / JCM 9543 / NBRC 105858 / Y-104</strain>
    </source>
</reference>
<comment type="subcellular location">
    <subcellularLocation>
        <location evidence="3">Cytoplasm</location>
    </subcellularLocation>
</comment>
<dbReference type="InterPro" id="IPR017205">
    <property type="entry name" value="Sig_transdc_His_kinase_ChrS"/>
</dbReference>
<keyword evidence="12" id="KW-0902">Two-component regulatory system</keyword>
<name>C8X6Y6_NAKMY</name>
<evidence type="ECO:0000256" key="17">
    <source>
        <dbReference type="SAM" id="Phobius"/>
    </source>
</evidence>
<dbReference type="InterPro" id="IPR036890">
    <property type="entry name" value="HATPase_C_sf"/>
</dbReference>
<evidence type="ECO:0000256" key="5">
    <source>
        <dbReference type="ARBA" id="ARBA00017322"/>
    </source>
</evidence>